<dbReference type="SFLD" id="SFLDG01150">
    <property type="entry name" value="Main.1:_Beta-like"/>
    <property type="match status" value="1"/>
</dbReference>
<dbReference type="CDD" id="cd03057">
    <property type="entry name" value="GST_N_Beta"/>
    <property type="match status" value="1"/>
</dbReference>
<feature type="domain" description="GST N-terminal" evidence="1">
    <location>
        <begin position="1"/>
        <end position="80"/>
    </location>
</feature>
<dbReference type="SUPFAM" id="SSF47616">
    <property type="entry name" value="GST C-terminal domain-like"/>
    <property type="match status" value="1"/>
</dbReference>
<dbReference type="SUPFAM" id="SSF52833">
    <property type="entry name" value="Thioredoxin-like"/>
    <property type="match status" value="1"/>
</dbReference>
<dbReference type="SFLD" id="SFLDG00358">
    <property type="entry name" value="Main_(cytGST)"/>
    <property type="match status" value="1"/>
</dbReference>
<dbReference type="EMBL" id="QGTR01000001">
    <property type="protein sequence ID" value="PWW03535.1"/>
    <property type="molecule type" value="Genomic_DNA"/>
</dbReference>
<reference evidence="3 4" key="1">
    <citation type="submission" date="2018-05" db="EMBL/GenBank/DDBJ databases">
        <title>Genomic Encyclopedia of Type Strains, Phase IV (KMG-IV): sequencing the most valuable type-strain genomes for metagenomic binning, comparative biology and taxonomic classification.</title>
        <authorList>
            <person name="Goeker M."/>
        </authorList>
    </citation>
    <scope>NUCLEOTIDE SEQUENCE [LARGE SCALE GENOMIC DNA]</scope>
    <source>
        <strain evidence="3 4">DSM 16791</strain>
    </source>
</reference>
<dbReference type="CDD" id="cd03188">
    <property type="entry name" value="GST_C_Beta"/>
    <property type="match status" value="1"/>
</dbReference>
<dbReference type="GO" id="GO:0016740">
    <property type="term" value="F:transferase activity"/>
    <property type="evidence" value="ECO:0007669"/>
    <property type="project" value="UniProtKB-KW"/>
</dbReference>
<evidence type="ECO:0000259" key="2">
    <source>
        <dbReference type="PROSITE" id="PS50405"/>
    </source>
</evidence>
<dbReference type="Proteomes" id="UP000246352">
    <property type="component" value="Unassembled WGS sequence"/>
</dbReference>
<protein>
    <submittedName>
        <fullName evidence="3">Glutathione S-transferase</fullName>
    </submittedName>
</protein>
<gene>
    <name evidence="3" type="ORF">DFR52_101216</name>
</gene>
<dbReference type="RefSeq" id="WP_110030085.1">
    <property type="nucleotide sequence ID" value="NZ_QGTR01000001.1"/>
</dbReference>
<proteinExistence type="predicted"/>
<accession>A0A317PS23</accession>
<dbReference type="PANTHER" id="PTHR44051">
    <property type="entry name" value="GLUTATHIONE S-TRANSFERASE-RELATED"/>
    <property type="match status" value="1"/>
</dbReference>
<dbReference type="InterPro" id="IPR036282">
    <property type="entry name" value="Glutathione-S-Trfase_C_sf"/>
</dbReference>
<dbReference type="SFLD" id="SFLDS00019">
    <property type="entry name" value="Glutathione_Transferase_(cytos"/>
    <property type="match status" value="1"/>
</dbReference>
<evidence type="ECO:0000259" key="1">
    <source>
        <dbReference type="PROSITE" id="PS50404"/>
    </source>
</evidence>
<sequence>MITLYYAKGTAALAPHILLEEAGADYATRLVDFAAAEQRSPDYLAINPKGRVPALITPKGALTETPAILAYIAQVFPGADLAPADPFGFAEAQAFNLYLAATVHVNHAHKQRGMRWTDDEAAQAKMREKVPANMTDCARMIEEHYLKGPWVMGETYSMCDPYLFVITRWMKVDGVNLDDFPAISAHFAAMQARPAVLKVMELHG</sequence>
<name>A0A317PS23_9HYPH</name>
<dbReference type="AlphaFoldDB" id="A0A317PS23"/>
<organism evidence="3 4">
    <name type="scientific">Hoeflea marina</name>
    <dbReference type="NCBI Taxonomy" id="274592"/>
    <lineage>
        <taxon>Bacteria</taxon>
        <taxon>Pseudomonadati</taxon>
        <taxon>Pseudomonadota</taxon>
        <taxon>Alphaproteobacteria</taxon>
        <taxon>Hyphomicrobiales</taxon>
        <taxon>Rhizobiaceae</taxon>
        <taxon>Hoeflea</taxon>
    </lineage>
</organism>
<keyword evidence="4" id="KW-1185">Reference proteome</keyword>
<evidence type="ECO:0000313" key="3">
    <source>
        <dbReference type="EMBL" id="PWW03535.1"/>
    </source>
</evidence>
<comment type="caution">
    <text evidence="3">The sequence shown here is derived from an EMBL/GenBank/DDBJ whole genome shotgun (WGS) entry which is preliminary data.</text>
</comment>
<dbReference type="Gene3D" id="3.40.30.10">
    <property type="entry name" value="Glutaredoxin"/>
    <property type="match status" value="1"/>
</dbReference>
<dbReference type="InterPro" id="IPR040079">
    <property type="entry name" value="Glutathione_S-Trfase"/>
</dbReference>
<evidence type="ECO:0000313" key="4">
    <source>
        <dbReference type="Proteomes" id="UP000246352"/>
    </source>
</evidence>
<dbReference type="PROSITE" id="PS50404">
    <property type="entry name" value="GST_NTER"/>
    <property type="match status" value="1"/>
</dbReference>
<dbReference type="InterPro" id="IPR004045">
    <property type="entry name" value="Glutathione_S-Trfase_N"/>
</dbReference>
<dbReference type="PANTHER" id="PTHR44051:SF8">
    <property type="entry name" value="GLUTATHIONE S-TRANSFERASE GSTA"/>
    <property type="match status" value="1"/>
</dbReference>
<dbReference type="PROSITE" id="PS50405">
    <property type="entry name" value="GST_CTER"/>
    <property type="match status" value="1"/>
</dbReference>
<feature type="domain" description="GST C-terminal" evidence="2">
    <location>
        <begin position="85"/>
        <end position="204"/>
    </location>
</feature>
<dbReference type="Gene3D" id="1.20.1050.10">
    <property type="match status" value="1"/>
</dbReference>
<dbReference type="OrthoDB" id="7583243at2"/>
<dbReference type="Pfam" id="PF02798">
    <property type="entry name" value="GST_N"/>
    <property type="match status" value="1"/>
</dbReference>
<dbReference type="InterPro" id="IPR010987">
    <property type="entry name" value="Glutathione-S-Trfase_C-like"/>
</dbReference>
<keyword evidence="3" id="KW-0808">Transferase</keyword>
<dbReference type="InterPro" id="IPR036249">
    <property type="entry name" value="Thioredoxin-like_sf"/>
</dbReference>